<organism evidence="1 2">
    <name type="scientific">Chloropicon primus</name>
    <dbReference type="NCBI Taxonomy" id="1764295"/>
    <lineage>
        <taxon>Eukaryota</taxon>
        <taxon>Viridiplantae</taxon>
        <taxon>Chlorophyta</taxon>
        <taxon>Chloropicophyceae</taxon>
        <taxon>Chloropicales</taxon>
        <taxon>Chloropicaceae</taxon>
        <taxon>Chloropicon</taxon>
    </lineage>
</organism>
<name>A0A5B8MW15_9CHLO</name>
<evidence type="ECO:0000313" key="2">
    <source>
        <dbReference type="Proteomes" id="UP000316726"/>
    </source>
</evidence>
<keyword evidence="2" id="KW-1185">Reference proteome</keyword>
<dbReference type="Gene3D" id="3.40.50.2000">
    <property type="entry name" value="Glycogen Phosphorylase B"/>
    <property type="match status" value="1"/>
</dbReference>
<sequence length="424" mass="47304">MGPECECPLEEGRGGFVVAYYCTGHGLGHATRTIQVARELLTTKQRDVKVIVVSSLPGHIFRNEFREEEETKRFAYRKIRPLDCGGVQMDAFKVLPVESLETYYELVSSLARDAEKEWLRENKVSFVCSDTVPAACRLAKECGIPSAVISNLSWDFIYAEYLSMPEVATLEPELRKRYRVMVEGIVRDYECATFLFRLPGAHPMPAFDRAEAISWPKPPPPGAGRFGGRNGRPKTQVLEMPFVVRPARRTRGEVRRELGIGEDKKVVLLLFGGLSGDVSWEPDGSPRTLPPGWVCGIAHGIWPSGLALPREQFFRLPRDAYMPDVITASDVVLGKIGYGSVSECVVLRRPLIFVPRANFAEESYLRRILEENDTCVELSQGDFCAGNWADAIQRADLLRPSFVGEANGGRKCAQAILAFLDQCI</sequence>
<protein>
    <recommendedName>
        <fullName evidence="3">Glycosyl transferase family 28 C-terminal domain-containing protein</fullName>
    </recommendedName>
</protein>
<dbReference type="STRING" id="1764295.A0A5B8MW15"/>
<proteinExistence type="predicted"/>
<gene>
    <name evidence="1" type="ORF">A3770_13p70590</name>
</gene>
<evidence type="ECO:0000313" key="1">
    <source>
        <dbReference type="EMBL" id="QDZ24541.1"/>
    </source>
</evidence>
<dbReference type="OrthoDB" id="1684102at2759"/>
<dbReference type="PANTHER" id="PTHR38134">
    <property type="entry name" value="SLR1395 PROTEIN"/>
    <property type="match status" value="1"/>
</dbReference>
<dbReference type="EMBL" id="CP031046">
    <property type="protein sequence ID" value="QDZ24541.1"/>
    <property type="molecule type" value="Genomic_DNA"/>
</dbReference>
<dbReference type="InterPro" id="IPR053205">
    <property type="entry name" value="GHMP_kinase_L-arabinokinase"/>
</dbReference>
<dbReference type="SUPFAM" id="SSF53756">
    <property type="entry name" value="UDP-Glycosyltransferase/glycogen phosphorylase"/>
    <property type="match status" value="1"/>
</dbReference>
<dbReference type="PANTHER" id="PTHR38134:SF2">
    <property type="entry name" value="GALACTOKINASE"/>
    <property type="match status" value="1"/>
</dbReference>
<evidence type="ECO:0008006" key="3">
    <source>
        <dbReference type="Google" id="ProtNLM"/>
    </source>
</evidence>
<dbReference type="Proteomes" id="UP000316726">
    <property type="component" value="Chromosome 13"/>
</dbReference>
<accession>A0A5B8MW15</accession>
<dbReference type="AlphaFoldDB" id="A0A5B8MW15"/>
<reference evidence="1 2" key="1">
    <citation type="submission" date="2018-07" db="EMBL/GenBank/DDBJ databases">
        <title>The complete nuclear genome of the prasinophyte Chloropicon primus (CCMP1205).</title>
        <authorList>
            <person name="Pombert J.-F."/>
            <person name="Otis C."/>
            <person name="Turmel M."/>
            <person name="Lemieux C."/>
        </authorList>
    </citation>
    <scope>NUCLEOTIDE SEQUENCE [LARGE SCALE GENOMIC DNA]</scope>
    <source>
        <strain evidence="1 2">CCMP1205</strain>
    </source>
</reference>